<dbReference type="PANTHER" id="PTHR11208">
    <property type="entry name" value="RNA-BINDING PROTEIN RELATED"/>
    <property type="match status" value="1"/>
</dbReference>
<feature type="compositionally biased region" description="Polar residues" evidence="7">
    <location>
        <begin position="129"/>
        <end position="144"/>
    </location>
</feature>
<dbReference type="GO" id="GO:0045131">
    <property type="term" value="F:pre-mRNA branch point binding"/>
    <property type="evidence" value="ECO:0007669"/>
    <property type="project" value="UniProtKB-UniRule"/>
</dbReference>
<dbReference type="CDD" id="cd02395">
    <property type="entry name" value="KH-I_BBP"/>
    <property type="match status" value="1"/>
</dbReference>
<dbReference type="SMART" id="SM00360">
    <property type="entry name" value="RRM"/>
    <property type="match status" value="1"/>
</dbReference>
<dbReference type="GO" id="GO:0048024">
    <property type="term" value="P:regulation of mRNA splicing, via spliceosome"/>
    <property type="evidence" value="ECO:0007669"/>
    <property type="project" value="TreeGrafter"/>
</dbReference>
<keyword evidence="1 6" id="KW-0479">Metal-binding</keyword>
<evidence type="ECO:0000313" key="10">
    <source>
        <dbReference type="Proteomes" id="UP001202328"/>
    </source>
</evidence>
<dbReference type="Gene3D" id="6.10.140.1790">
    <property type="match status" value="1"/>
</dbReference>
<evidence type="ECO:0000256" key="3">
    <source>
        <dbReference type="ARBA" id="ARBA00022833"/>
    </source>
</evidence>
<evidence type="ECO:0000256" key="1">
    <source>
        <dbReference type="ARBA" id="ARBA00022723"/>
    </source>
</evidence>
<evidence type="ECO:0000313" key="9">
    <source>
        <dbReference type="EMBL" id="KAI3903508.1"/>
    </source>
</evidence>
<dbReference type="GO" id="GO:0003729">
    <property type="term" value="F:mRNA binding"/>
    <property type="evidence" value="ECO:0007669"/>
    <property type="project" value="TreeGrafter"/>
</dbReference>
<keyword evidence="4 5" id="KW-0694">RNA-binding</keyword>
<dbReference type="InterPro" id="IPR035979">
    <property type="entry name" value="RBD_domain_sf"/>
</dbReference>
<feature type="non-terminal residue" evidence="9">
    <location>
        <position position="702"/>
    </location>
</feature>
<dbReference type="InterPro" id="IPR012677">
    <property type="entry name" value="Nucleotide-bd_a/b_plait_sf"/>
</dbReference>
<evidence type="ECO:0000256" key="4">
    <source>
        <dbReference type="ARBA" id="ARBA00022884"/>
    </source>
</evidence>
<keyword evidence="2 6" id="KW-0863">Zinc-finger</keyword>
<dbReference type="SMART" id="SM00322">
    <property type="entry name" value="KH"/>
    <property type="match status" value="1"/>
</dbReference>
<dbReference type="GO" id="GO:0008270">
    <property type="term" value="F:zinc ion binding"/>
    <property type="evidence" value="ECO:0007669"/>
    <property type="project" value="UniProtKB-UniRule"/>
</dbReference>
<dbReference type="InterPro" id="IPR045071">
    <property type="entry name" value="BBP-like"/>
</dbReference>
<protein>
    <recommendedName>
        <fullName evidence="6">Branchpoint-bridging protein</fullName>
    </recommendedName>
</protein>
<dbReference type="PROSITE" id="PS50084">
    <property type="entry name" value="KH_TYPE_1"/>
    <property type="match status" value="1"/>
</dbReference>
<dbReference type="InterPro" id="IPR000504">
    <property type="entry name" value="RRM_dom"/>
</dbReference>
<sequence length="702" mass="77143">YQLHSPTDSKSGKTRMRRSRRVNSSSNAAKCKTHAEKLVEEITEEASKESVLQLTSDSDCRNCKVKKEKPTKEIVQESVRVNSDEKKRTLDAALGKLGSVEVHPLLKKFKSGQCLKPKLVVEPAVTPPTDGSRTPGSFCSNESTSGKQERSGSSGKRRRSRWDSQSEGEGEGNEGDRGGKRRKTKWTDNLLKKLGPLKLPNFVKVPVSVADPQMQELNERLSVINSKLQGEALHDDWPEEEWSPFPPPLDDNLGFGMNSRDVTLREKLIQERQAIISRLIQKNPTFRSPTPEPKPSVFFKKLYLPVREYPGYNFFGLIIGPRGNTQKRMEKETGAKITIKGKASGNDREKMAVRSGNEDLHVLIQADNQKSVDEAVLKVEKLLIPIDEGLNDHKHAQLQELSKICRICGEEGHKSYVCPCRSSSFNSSCSRCGRSHVSFTCPFIAPSLINSGGKNLSGSSPSYWSYSQSSIKSTPPTVESKIRTEVDDRNLFVGHLPLTVDKNRLMELFSPFGTLVEAKVIKDRNAGFHKDYGIVRYDSAVNAAAAVAAMNGYLIDGKTLAVKLAGNVHVAGLSPRISVLSKYPATILKDSPSQTTCPCPPGPMLSSPRTPIYKCDALGLPPISIFPGHYDSSSGKKLPSSQGSSSYHFPNLSPSSVVWLPGSRGRISTGYKSNFFSTPTSIQSPQLYLTPPAGSRLTPLSC</sequence>
<evidence type="ECO:0000259" key="8">
    <source>
        <dbReference type="PROSITE" id="PS50102"/>
    </source>
</evidence>
<comment type="function">
    <text evidence="6">Necessary for the splicing of pre-mRNA. Has a role in the recognition of the branch site (5'-UACUAAC-3'), the pyrimidine tract and the 3'-splice site at the 3'-end of introns.</text>
</comment>
<dbReference type="Pfam" id="PF16275">
    <property type="entry name" value="SF1-HH"/>
    <property type="match status" value="1"/>
</dbReference>
<keyword evidence="6" id="KW-0539">Nucleus</keyword>
<evidence type="ECO:0000256" key="7">
    <source>
        <dbReference type="SAM" id="MobiDB-lite"/>
    </source>
</evidence>
<feature type="region of interest" description="Disordered" evidence="7">
    <location>
        <begin position="124"/>
        <end position="187"/>
    </location>
</feature>
<dbReference type="InterPro" id="IPR055256">
    <property type="entry name" value="KH_1_KHDC4/BBP-like"/>
</dbReference>
<proteinExistence type="inferred from homology"/>
<dbReference type="Pfam" id="PF22675">
    <property type="entry name" value="KH-I_KHDC4-BBP"/>
    <property type="match status" value="1"/>
</dbReference>
<dbReference type="GO" id="GO:0000398">
    <property type="term" value="P:mRNA splicing, via spliceosome"/>
    <property type="evidence" value="ECO:0007669"/>
    <property type="project" value="UniProtKB-UniRule"/>
</dbReference>
<dbReference type="SUPFAM" id="SSF54928">
    <property type="entry name" value="RNA-binding domain, RBD"/>
    <property type="match status" value="1"/>
</dbReference>
<dbReference type="Gene3D" id="3.30.1370.10">
    <property type="entry name" value="K Homology domain, type 1"/>
    <property type="match status" value="1"/>
</dbReference>
<dbReference type="InterPro" id="IPR047086">
    <property type="entry name" value="SF1-HH_sf"/>
</dbReference>
<keyword evidence="10" id="KW-1185">Reference proteome</keyword>
<comment type="similarity">
    <text evidence="6">Belongs to the BBP/SF1 family.</text>
</comment>
<keyword evidence="3 6" id="KW-0862">Zinc</keyword>
<dbReference type="Proteomes" id="UP001202328">
    <property type="component" value="Unassembled WGS sequence"/>
</dbReference>
<dbReference type="GO" id="GO:0005681">
    <property type="term" value="C:spliceosomal complex"/>
    <property type="evidence" value="ECO:0007669"/>
    <property type="project" value="UniProtKB-KW"/>
</dbReference>
<evidence type="ECO:0000256" key="6">
    <source>
        <dbReference type="RuleBase" id="RU367126"/>
    </source>
</evidence>
<comment type="caution">
    <text evidence="9">The sequence shown here is derived from an EMBL/GenBank/DDBJ whole genome shotgun (WGS) entry which is preliminary data.</text>
</comment>
<dbReference type="InterPro" id="IPR036612">
    <property type="entry name" value="KH_dom_type_1_sf"/>
</dbReference>
<dbReference type="SUPFAM" id="SSF54791">
    <property type="entry name" value="Eukaryotic type KH-domain (KH-domain type I)"/>
    <property type="match status" value="1"/>
</dbReference>
<reference evidence="9" key="1">
    <citation type="submission" date="2022-04" db="EMBL/GenBank/DDBJ databases">
        <title>A functionally conserved STORR gene fusion in Papaver species that diverged 16.8 million years ago.</title>
        <authorList>
            <person name="Catania T."/>
        </authorList>
    </citation>
    <scope>NUCLEOTIDE SEQUENCE</scope>
    <source>
        <strain evidence="9">S-188037</strain>
    </source>
</reference>
<dbReference type="Pfam" id="PF00076">
    <property type="entry name" value="RRM_1"/>
    <property type="match status" value="1"/>
</dbReference>
<accession>A0AAD4SED1</accession>
<organism evidence="9 10">
    <name type="scientific">Papaver atlanticum</name>
    <dbReference type="NCBI Taxonomy" id="357466"/>
    <lineage>
        <taxon>Eukaryota</taxon>
        <taxon>Viridiplantae</taxon>
        <taxon>Streptophyta</taxon>
        <taxon>Embryophyta</taxon>
        <taxon>Tracheophyta</taxon>
        <taxon>Spermatophyta</taxon>
        <taxon>Magnoliopsida</taxon>
        <taxon>Ranunculales</taxon>
        <taxon>Papaveraceae</taxon>
        <taxon>Papaveroideae</taxon>
        <taxon>Papaver</taxon>
    </lineage>
</organism>
<feature type="domain" description="RRM" evidence="8">
    <location>
        <begin position="489"/>
        <end position="567"/>
    </location>
</feature>
<evidence type="ECO:0000256" key="2">
    <source>
        <dbReference type="ARBA" id="ARBA00022771"/>
    </source>
</evidence>
<dbReference type="AlphaFoldDB" id="A0AAD4SED1"/>
<gene>
    <name evidence="9" type="ORF">MKW98_032162</name>
</gene>
<dbReference type="PANTHER" id="PTHR11208:SF45">
    <property type="entry name" value="SPLICING FACTOR 1"/>
    <property type="match status" value="1"/>
</dbReference>
<evidence type="ECO:0000256" key="5">
    <source>
        <dbReference type="PROSITE-ProRule" id="PRU00176"/>
    </source>
</evidence>
<feature type="region of interest" description="Disordered" evidence="7">
    <location>
        <begin position="1"/>
        <end position="34"/>
    </location>
</feature>
<feature type="compositionally biased region" description="Basic residues" evidence="7">
    <location>
        <begin position="12"/>
        <end position="21"/>
    </location>
</feature>
<dbReference type="InterPro" id="IPR032570">
    <property type="entry name" value="SF1-HH"/>
</dbReference>
<keyword evidence="6" id="KW-0508">mRNA splicing</keyword>
<keyword evidence="6" id="KW-0507">mRNA processing</keyword>
<keyword evidence="6" id="KW-0747">Spliceosome</keyword>
<dbReference type="PROSITE" id="PS50102">
    <property type="entry name" value="RRM"/>
    <property type="match status" value="1"/>
</dbReference>
<dbReference type="Gene3D" id="3.30.70.330">
    <property type="match status" value="1"/>
</dbReference>
<dbReference type="EMBL" id="JAJJMB010011222">
    <property type="protein sequence ID" value="KAI3903508.1"/>
    <property type="molecule type" value="Genomic_DNA"/>
</dbReference>
<dbReference type="InterPro" id="IPR004087">
    <property type="entry name" value="KH_dom"/>
</dbReference>
<name>A0AAD4SED1_9MAGN</name>
<comment type="subcellular location">
    <subcellularLocation>
        <location evidence="6">Nucleus</location>
    </subcellularLocation>
</comment>